<dbReference type="AlphaFoldDB" id="A0A3E2BK51"/>
<evidence type="ECO:0000313" key="3">
    <source>
        <dbReference type="Proteomes" id="UP000257323"/>
    </source>
</evidence>
<evidence type="ECO:0000256" key="1">
    <source>
        <dbReference type="SAM" id="SignalP"/>
    </source>
</evidence>
<feature type="signal peptide" evidence="1">
    <location>
        <begin position="1"/>
        <end position="30"/>
    </location>
</feature>
<name>A0A3E2BK51_9BACT</name>
<sequence>MKKALAVTLSTIIILSTLSLIPLASQTVNPADSCWDNWERCRARALESDFGPIRTTMALTLCDIALGKCLLNAI</sequence>
<accession>A0A3E2BK51</accession>
<keyword evidence="1" id="KW-0732">Signal</keyword>
<evidence type="ECO:0000313" key="2">
    <source>
        <dbReference type="EMBL" id="RFT15129.1"/>
    </source>
</evidence>
<protein>
    <submittedName>
        <fullName evidence="2">Uncharacterized protein</fullName>
    </submittedName>
</protein>
<gene>
    <name evidence="2" type="ORF">OP8BY_0593</name>
</gene>
<reference evidence="2 3" key="1">
    <citation type="submission" date="2018-08" db="EMBL/GenBank/DDBJ databases">
        <title>Genome analysis of the thermophilic bacterium of the candidate phylum Aminicenantes from deep subsurface aquifer revealed its physiology and ecological role.</title>
        <authorList>
            <person name="Kadnikov V.V."/>
            <person name="Mardanov A.V."/>
            <person name="Beletsky A.V."/>
            <person name="Karnachuk O.V."/>
            <person name="Ravin N.V."/>
        </authorList>
    </citation>
    <scope>NUCLEOTIDE SEQUENCE [LARGE SCALE GENOMIC DNA]</scope>
    <source>
        <strain evidence="2">BY38</strain>
    </source>
</reference>
<dbReference type="EMBL" id="QUAH01000012">
    <property type="protein sequence ID" value="RFT15129.1"/>
    <property type="molecule type" value="Genomic_DNA"/>
</dbReference>
<feature type="chain" id="PRO_5017778066" evidence="1">
    <location>
        <begin position="31"/>
        <end position="74"/>
    </location>
</feature>
<proteinExistence type="predicted"/>
<organism evidence="2 3">
    <name type="scientific">Candidatus Saccharicenans subterraneus</name>
    <dbReference type="NCBI Taxonomy" id="2508984"/>
    <lineage>
        <taxon>Bacteria</taxon>
        <taxon>Candidatus Aminicenantota</taxon>
        <taxon>Candidatus Aminicenantia</taxon>
        <taxon>Candidatus Aminicenantales</taxon>
        <taxon>Candidatus Saccharicenantaceae</taxon>
        <taxon>Candidatus Saccharicenans</taxon>
    </lineage>
</organism>
<dbReference type="Proteomes" id="UP000257323">
    <property type="component" value="Unassembled WGS sequence"/>
</dbReference>
<comment type="caution">
    <text evidence="2">The sequence shown here is derived from an EMBL/GenBank/DDBJ whole genome shotgun (WGS) entry which is preliminary data.</text>
</comment>